<comment type="caution">
    <text evidence="11">The sequence shown here is derived from an EMBL/GenBank/DDBJ whole genome shotgun (WGS) entry which is preliminary data.</text>
</comment>
<name>A0A250X980_9CHLO</name>
<dbReference type="Pfam" id="PF01008">
    <property type="entry name" value="IF-2B"/>
    <property type="match status" value="1"/>
</dbReference>
<keyword evidence="12" id="KW-1185">Reference proteome</keyword>
<proteinExistence type="inferred from homology"/>
<evidence type="ECO:0000256" key="10">
    <source>
        <dbReference type="SAM" id="MobiDB-lite"/>
    </source>
</evidence>
<reference evidence="11 12" key="1">
    <citation type="submission" date="2017-08" db="EMBL/GenBank/DDBJ databases">
        <title>Acidophilic green algal genome provides insights into adaptation to an acidic environment.</title>
        <authorList>
            <person name="Hirooka S."/>
            <person name="Hirose Y."/>
            <person name="Kanesaki Y."/>
            <person name="Higuchi S."/>
            <person name="Fujiwara T."/>
            <person name="Onuma R."/>
            <person name="Era A."/>
            <person name="Ohbayashi R."/>
            <person name="Uzuka A."/>
            <person name="Nozaki H."/>
            <person name="Yoshikawa H."/>
            <person name="Miyagishima S.Y."/>
        </authorList>
    </citation>
    <scope>NUCLEOTIDE SEQUENCE [LARGE SCALE GENOMIC DNA]</scope>
    <source>
        <strain evidence="11 12">NIES-2499</strain>
    </source>
</reference>
<dbReference type="GO" id="GO:0003743">
    <property type="term" value="F:translation initiation factor activity"/>
    <property type="evidence" value="ECO:0007669"/>
    <property type="project" value="UniProtKB-KW"/>
</dbReference>
<evidence type="ECO:0000256" key="1">
    <source>
        <dbReference type="ARBA" id="ARBA00004514"/>
    </source>
</evidence>
<evidence type="ECO:0000256" key="2">
    <source>
        <dbReference type="ARBA" id="ARBA00007251"/>
    </source>
</evidence>
<dbReference type="PANTHER" id="PTHR45859:SF1">
    <property type="entry name" value="TRANSLATION INITIATION FACTOR EIF-2B SUBUNIT BETA"/>
    <property type="match status" value="1"/>
</dbReference>
<dbReference type="InterPro" id="IPR037171">
    <property type="entry name" value="NagB/RpiA_transferase-like"/>
</dbReference>
<evidence type="ECO:0000256" key="3">
    <source>
        <dbReference type="ARBA" id="ARBA00022490"/>
    </source>
</evidence>
<feature type="region of interest" description="Disordered" evidence="10">
    <location>
        <begin position="357"/>
        <end position="397"/>
    </location>
</feature>
<comment type="subcellular location">
    <subcellularLocation>
        <location evidence="1">Cytoplasm</location>
        <location evidence="1">Cytosol</location>
    </subcellularLocation>
</comment>
<keyword evidence="3" id="KW-0963">Cytoplasm</keyword>
<comment type="similarity">
    <text evidence="2 9">Belongs to the eIF-2B alpha/beta/delta subunits family.</text>
</comment>
<dbReference type="OrthoDB" id="269919at2759"/>
<evidence type="ECO:0000256" key="9">
    <source>
        <dbReference type="RuleBase" id="RU003814"/>
    </source>
</evidence>
<organism evidence="11 12">
    <name type="scientific">Chlamydomonas eustigma</name>
    <dbReference type="NCBI Taxonomy" id="1157962"/>
    <lineage>
        <taxon>Eukaryota</taxon>
        <taxon>Viridiplantae</taxon>
        <taxon>Chlorophyta</taxon>
        <taxon>core chlorophytes</taxon>
        <taxon>Chlorophyceae</taxon>
        <taxon>CS clade</taxon>
        <taxon>Chlamydomonadales</taxon>
        <taxon>Chlamydomonadaceae</taxon>
        <taxon>Chlamydomonas</taxon>
    </lineage>
</organism>
<dbReference type="GO" id="GO:0005085">
    <property type="term" value="F:guanyl-nucleotide exchange factor activity"/>
    <property type="evidence" value="ECO:0007669"/>
    <property type="project" value="TreeGrafter"/>
</dbReference>
<dbReference type="SUPFAM" id="SSF100950">
    <property type="entry name" value="NagB/RpiA/CoA transferase-like"/>
    <property type="match status" value="1"/>
</dbReference>
<evidence type="ECO:0000313" key="11">
    <source>
        <dbReference type="EMBL" id="GAX79452.1"/>
    </source>
</evidence>
<sequence length="458" mass="49775">MLRRRQIEGSMPTCKRTAEIMRLMVTNQKYADADSLIDEIRAVGHKIQSAKPSELAIGNIVRRVLHIVREEAQQEAAEHGDEDEDDEQASHSGQHESNTRSQGMVGSRPSFAHNRAISLSNLLDVGMGDVELFEKMDKRQGVVAADNAIDAESLNSSMRRKPKGAPQWKRKQQVIEAINELIEELDNIQTSITIQGVEHIHAKEVILTLGLSDTTFHFLKEASKKRDFQVIVAEGCPRYDGRVMAKKLSESGVQTTLIADSAVFAMMARANKVLVGAHAVLANGGVICPCGINMVALAARKHSVPFVVLVGLHKLSPLFPHDPDLVYNDFRSPADVLDYDVLAEAFSHHLEGASGGASWSQQPATTAASAPATTSGTGSSTVPAASHHGAPTGKQPPAATFQCGPIVHAPNPAFDYVPPHLISLFVTDMGGYTPSYVYRLLAEFYDRNDYLLSKQLGM</sequence>
<dbReference type="STRING" id="1157962.A0A250X980"/>
<evidence type="ECO:0000256" key="7">
    <source>
        <dbReference type="ARBA" id="ARBA00044228"/>
    </source>
</evidence>
<feature type="compositionally biased region" description="Low complexity" evidence="10">
    <location>
        <begin position="357"/>
        <end position="386"/>
    </location>
</feature>
<dbReference type="InterPro" id="IPR042529">
    <property type="entry name" value="IF_2B-like_C"/>
</dbReference>
<gene>
    <name evidence="11" type="ORF">CEUSTIGMA_g6893.t1</name>
</gene>
<accession>A0A250X980</accession>
<keyword evidence="5" id="KW-0648">Protein biosynthesis</keyword>
<dbReference type="AlphaFoldDB" id="A0A250X980"/>
<evidence type="ECO:0000256" key="6">
    <source>
        <dbReference type="ARBA" id="ARBA00044122"/>
    </source>
</evidence>
<feature type="region of interest" description="Disordered" evidence="10">
    <location>
        <begin position="72"/>
        <end position="108"/>
    </location>
</feature>
<dbReference type="EMBL" id="BEGY01000042">
    <property type="protein sequence ID" value="GAX79452.1"/>
    <property type="molecule type" value="Genomic_DNA"/>
</dbReference>
<protein>
    <recommendedName>
        <fullName evidence="6">Translation initiation factor eIF2B subunit beta</fullName>
    </recommendedName>
    <alternativeName>
        <fullName evidence="7">eIF2B GDP-GTP exchange factor subunit beta</fullName>
    </alternativeName>
</protein>
<evidence type="ECO:0000256" key="4">
    <source>
        <dbReference type="ARBA" id="ARBA00022540"/>
    </source>
</evidence>
<dbReference type="InterPro" id="IPR000649">
    <property type="entry name" value="IF-2B-related"/>
</dbReference>
<keyword evidence="4" id="KW-0396">Initiation factor</keyword>
<dbReference type="Proteomes" id="UP000232323">
    <property type="component" value="Unassembled WGS sequence"/>
</dbReference>
<evidence type="ECO:0000256" key="5">
    <source>
        <dbReference type="ARBA" id="ARBA00022917"/>
    </source>
</evidence>
<evidence type="ECO:0000313" key="12">
    <source>
        <dbReference type="Proteomes" id="UP000232323"/>
    </source>
</evidence>
<evidence type="ECO:0000256" key="8">
    <source>
        <dbReference type="ARBA" id="ARBA00046432"/>
    </source>
</evidence>
<comment type="subunit">
    <text evidence="8">Component of the translation initiation factor 2B (eIF2B) complex which is a heterodecamer of two sets of five different subunits: alpha, beta, gamma, delta and epsilon. Subunits alpha, beta and delta comprise a regulatory subcomplex and subunits epsilon and gamma comprise a catalytic subcomplex. Within the complex, the hexameric regulatory complex resides at the center, with the two heterodimeric catalytic subcomplexes bound on opposite sides.</text>
</comment>
<dbReference type="GO" id="GO:0005851">
    <property type="term" value="C:eukaryotic translation initiation factor 2B complex"/>
    <property type="evidence" value="ECO:0007669"/>
    <property type="project" value="TreeGrafter"/>
</dbReference>
<dbReference type="Gene3D" id="3.40.50.10470">
    <property type="entry name" value="Translation initiation factor eif-2b, domain 2"/>
    <property type="match status" value="1"/>
</dbReference>
<dbReference type="PANTHER" id="PTHR45859">
    <property type="entry name" value="TRANSLATION INITIATION FACTOR EIF-2B SUBUNIT BETA"/>
    <property type="match status" value="1"/>
</dbReference>
<dbReference type="GO" id="GO:0005829">
    <property type="term" value="C:cytosol"/>
    <property type="evidence" value="ECO:0007669"/>
    <property type="project" value="UniProtKB-SubCell"/>
</dbReference>
<dbReference type="InterPro" id="IPR051855">
    <property type="entry name" value="eIF2B_beta_subunit"/>
</dbReference>